<name>A0A6J5MI78_9CAUD</name>
<dbReference type="EMBL" id="LR797389">
    <property type="protein sequence ID" value="CAB4212639.1"/>
    <property type="molecule type" value="Genomic_DNA"/>
</dbReference>
<evidence type="ECO:0000313" key="2">
    <source>
        <dbReference type="EMBL" id="CAB4144880.1"/>
    </source>
</evidence>
<keyword evidence="1" id="KW-0472">Membrane</keyword>
<dbReference type="EMBL" id="LR797029">
    <property type="protein sequence ID" value="CAB4182584.1"/>
    <property type="molecule type" value="Genomic_DNA"/>
</dbReference>
<keyword evidence="1" id="KW-0812">Transmembrane</keyword>
<sequence>MPFGLSQLFEKTPKHMVILGHSLLVAAAAAQEYDISGIFPHLSNMITVGGIAGAFMTNLFGDKKSNNYLKK</sequence>
<feature type="transmembrane region" description="Helical" evidence="1">
    <location>
        <begin position="40"/>
        <end position="61"/>
    </location>
</feature>
<dbReference type="EMBL" id="LR796424">
    <property type="protein sequence ID" value="CAB4144880.1"/>
    <property type="molecule type" value="Genomic_DNA"/>
</dbReference>
<evidence type="ECO:0000313" key="4">
    <source>
        <dbReference type="EMBL" id="CAB4212639.1"/>
    </source>
</evidence>
<keyword evidence="1" id="KW-1133">Transmembrane helix</keyword>
<accession>A0A6J5MI78</accession>
<reference evidence="2" key="1">
    <citation type="submission" date="2020-04" db="EMBL/GenBank/DDBJ databases">
        <authorList>
            <person name="Chiriac C."/>
            <person name="Salcher M."/>
            <person name="Ghai R."/>
            <person name="Kavagutti S V."/>
        </authorList>
    </citation>
    <scope>NUCLEOTIDE SEQUENCE</scope>
</reference>
<evidence type="ECO:0000313" key="3">
    <source>
        <dbReference type="EMBL" id="CAB4182584.1"/>
    </source>
</evidence>
<gene>
    <name evidence="3" type="ORF">UFOVP1089_10</name>
    <name evidence="4" type="ORF">UFOVP1443_29</name>
    <name evidence="2" type="ORF">UFOVP459_75</name>
</gene>
<proteinExistence type="predicted"/>
<evidence type="ECO:0000256" key="1">
    <source>
        <dbReference type="SAM" id="Phobius"/>
    </source>
</evidence>
<organism evidence="2">
    <name type="scientific">uncultured Caudovirales phage</name>
    <dbReference type="NCBI Taxonomy" id="2100421"/>
    <lineage>
        <taxon>Viruses</taxon>
        <taxon>Duplodnaviria</taxon>
        <taxon>Heunggongvirae</taxon>
        <taxon>Uroviricota</taxon>
        <taxon>Caudoviricetes</taxon>
        <taxon>Peduoviridae</taxon>
        <taxon>Maltschvirus</taxon>
        <taxon>Maltschvirus maltsch</taxon>
    </lineage>
</organism>
<protein>
    <submittedName>
        <fullName evidence="2">Uncharacterized protein</fullName>
    </submittedName>
</protein>